<dbReference type="SUPFAM" id="SSF52047">
    <property type="entry name" value="RNI-like"/>
    <property type="match status" value="1"/>
</dbReference>
<dbReference type="EMBL" id="ML122297">
    <property type="protein sequence ID" value="RPD55231.1"/>
    <property type="molecule type" value="Genomic_DNA"/>
</dbReference>
<evidence type="ECO:0000313" key="1">
    <source>
        <dbReference type="EMBL" id="RPD55231.1"/>
    </source>
</evidence>
<dbReference type="Gene3D" id="3.80.10.10">
    <property type="entry name" value="Ribonuclease Inhibitor"/>
    <property type="match status" value="1"/>
</dbReference>
<reference evidence="1" key="1">
    <citation type="journal article" date="2018" name="Genome Biol. Evol.">
        <title>Genomics and development of Lentinus tigrinus, a white-rot wood-decaying mushroom with dimorphic fruiting bodies.</title>
        <authorList>
            <person name="Wu B."/>
            <person name="Xu Z."/>
            <person name="Knudson A."/>
            <person name="Carlson A."/>
            <person name="Chen N."/>
            <person name="Kovaka S."/>
            <person name="LaButti K."/>
            <person name="Lipzen A."/>
            <person name="Pennachio C."/>
            <person name="Riley R."/>
            <person name="Schakwitz W."/>
            <person name="Umezawa K."/>
            <person name="Ohm R.A."/>
            <person name="Grigoriev I.V."/>
            <person name="Nagy L.G."/>
            <person name="Gibbons J."/>
            <person name="Hibbett D."/>
        </authorList>
    </citation>
    <scope>NUCLEOTIDE SEQUENCE [LARGE SCALE GENOMIC DNA]</scope>
    <source>
        <strain evidence="1">ALCF2SS1-6</strain>
    </source>
</reference>
<evidence type="ECO:0000313" key="2">
    <source>
        <dbReference type="Proteomes" id="UP000313359"/>
    </source>
</evidence>
<sequence>MGDHTATPSLYAVHSVPGPLMQRCVSMHDIICSDDVSNTENLLCCVALNESRLSGPPPSHHLQSRTAQPRIYEQEVPMSTPSLPYDVWDIVFEHSEGDKRTLMHCSLVCETWASLSQRRLFTTLTYSRRSVGTPRLFAQFLASTPRIAAHVRSLTISKRGEDVTIDTLTSMIHLLPNLRVLHLRLLAIVDTYDVKGPDSLPQGHTHRLTSFKWWDCAATDRALYTLLGCFSSITHLELSNSNPVRRGLICLPGVPPDAIPSHLSVERLSVRDFPMTIVSSLVRRSRMSTRLNSAEFLTSQDVQEQLGAMLCTITSLRHFQLLWRRGTDKVQHLGRLRLAQCTSLVTLHFTLLGVTFVTQGAGAWLLQILDQVAPHLPRSLRVMRLGLVVPRKWSVMEASSASENVINIWAADNTWAEIDRRLLNFPSWARLEFVSAAAPYEPFEREDVHAVRAYMRDRLPGVAGQGWVSLFEDI</sequence>
<protein>
    <recommendedName>
        <fullName evidence="3">F-box domain-containing protein</fullName>
    </recommendedName>
</protein>
<dbReference type="InterPro" id="IPR032675">
    <property type="entry name" value="LRR_dom_sf"/>
</dbReference>
<proteinExistence type="predicted"/>
<keyword evidence="2" id="KW-1185">Reference proteome</keyword>
<gene>
    <name evidence="1" type="ORF">L227DRAFT_311744</name>
</gene>
<organism evidence="1 2">
    <name type="scientific">Lentinus tigrinus ALCF2SS1-6</name>
    <dbReference type="NCBI Taxonomy" id="1328759"/>
    <lineage>
        <taxon>Eukaryota</taxon>
        <taxon>Fungi</taxon>
        <taxon>Dikarya</taxon>
        <taxon>Basidiomycota</taxon>
        <taxon>Agaricomycotina</taxon>
        <taxon>Agaricomycetes</taxon>
        <taxon>Polyporales</taxon>
        <taxon>Polyporaceae</taxon>
        <taxon>Lentinus</taxon>
    </lineage>
</organism>
<evidence type="ECO:0008006" key="3">
    <source>
        <dbReference type="Google" id="ProtNLM"/>
    </source>
</evidence>
<dbReference type="Proteomes" id="UP000313359">
    <property type="component" value="Unassembled WGS sequence"/>
</dbReference>
<dbReference type="AlphaFoldDB" id="A0A5C2RVG4"/>
<accession>A0A5C2RVG4</accession>
<dbReference type="OrthoDB" id="2764960at2759"/>
<name>A0A5C2RVG4_9APHY</name>